<name>A0A538TNG6_UNCEI</name>
<sequence length="109" mass="11863">MKTIRGRALIFWDPKRPGKKLDAIDTDQITPADDCVSESLASLDERWKAGAFRHLMPGFRKRVHSGETFLIAGDRFAIGSSREMSPAGLKGIAEEAGLEMVVVCGANMG</sequence>
<dbReference type="InterPro" id="IPR015928">
    <property type="entry name" value="Aconitase/3IPM_dehydase_swvl"/>
</dbReference>
<dbReference type="Gene3D" id="3.20.19.10">
    <property type="entry name" value="Aconitase, domain 4"/>
    <property type="match status" value="1"/>
</dbReference>
<dbReference type="AlphaFoldDB" id="A0A538TNG6"/>
<dbReference type="Proteomes" id="UP000317691">
    <property type="component" value="Unassembled WGS sequence"/>
</dbReference>
<reference evidence="1 2" key="1">
    <citation type="journal article" date="2019" name="Nat. Microbiol.">
        <title>Mediterranean grassland soil C-N compound turnover is dependent on rainfall and depth, and is mediated by genomically divergent microorganisms.</title>
        <authorList>
            <person name="Diamond S."/>
            <person name="Andeer P.F."/>
            <person name="Li Z."/>
            <person name="Crits-Christoph A."/>
            <person name="Burstein D."/>
            <person name="Anantharaman K."/>
            <person name="Lane K.R."/>
            <person name="Thomas B.C."/>
            <person name="Pan C."/>
            <person name="Northen T.R."/>
            <person name="Banfield J.F."/>
        </authorList>
    </citation>
    <scope>NUCLEOTIDE SEQUENCE [LARGE SCALE GENOMIC DNA]</scope>
    <source>
        <strain evidence="1">WS_9</strain>
    </source>
</reference>
<dbReference type="EMBL" id="VBOZ01000014">
    <property type="protein sequence ID" value="TMQ65163.1"/>
    <property type="molecule type" value="Genomic_DNA"/>
</dbReference>
<comment type="caution">
    <text evidence="1">The sequence shown here is derived from an EMBL/GenBank/DDBJ whole genome shotgun (WGS) entry which is preliminary data.</text>
</comment>
<gene>
    <name evidence="1" type="ORF">E6K79_05190</name>
</gene>
<evidence type="ECO:0000313" key="1">
    <source>
        <dbReference type="EMBL" id="TMQ65163.1"/>
    </source>
</evidence>
<feature type="non-terminal residue" evidence="1">
    <location>
        <position position="109"/>
    </location>
</feature>
<organism evidence="1 2">
    <name type="scientific">Eiseniibacteriota bacterium</name>
    <dbReference type="NCBI Taxonomy" id="2212470"/>
    <lineage>
        <taxon>Bacteria</taxon>
        <taxon>Candidatus Eiseniibacteriota</taxon>
    </lineage>
</organism>
<protein>
    <submittedName>
        <fullName evidence="1">Uncharacterized protein</fullName>
    </submittedName>
</protein>
<proteinExistence type="predicted"/>
<dbReference type="SUPFAM" id="SSF52016">
    <property type="entry name" value="LeuD/IlvD-like"/>
    <property type="match status" value="1"/>
</dbReference>
<evidence type="ECO:0000313" key="2">
    <source>
        <dbReference type="Proteomes" id="UP000317691"/>
    </source>
</evidence>
<accession>A0A538TNG6</accession>